<dbReference type="Proteomes" id="UP001281147">
    <property type="component" value="Unassembled WGS sequence"/>
</dbReference>
<comment type="caution">
    <text evidence="1">The sequence shown here is derived from an EMBL/GenBank/DDBJ whole genome shotgun (WGS) entry which is preliminary data.</text>
</comment>
<dbReference type="EMBL" id="JAUTXU010000071">
    <property type="protein sequence ID" value="KAK3712131.1"/>
    <property type="molecule type" value="Genomic_DNA"/>
</dbReference>
<reference evidence="1" key="1">
    <citation type="submission" date="2023-07" db="EMBL/GenBank/DDBJ databases">
        <title>Black Yeasts Isolated from many extreme environments.</title>
        <authorList>
            <person name="Coleine C."/>
            <person name="Stajich J.E."/>
            <person name="Selbmann L."/>
        </authorList>
    </citation>
    <scope>NUCLEOTIDE SEQUENCE</scope>
    <source>
        <strain evidence="1">CCFEE 5714</strain>
    </source>
</reference>
<name>A0ACC3NA08_9PEZI</name>
<organism evidence="1 2">
    <name type="scientific">Vermiconidia calcicola</name>
    <dbReference type="NCBI Taxonomy" id="1690605"/>
    <lineage>
        <taxon>Eukaryota</taxon>
        <taxon>Fungi</taxon>
        <taxon>Dikarya</taxon>
        <taxon>Ascomycota</taxon>
        <taxon>Pezizomycotina</taxon>
        <taxon>Dothideomycetes</taxon>
        <taxon>Dothideomycetidae</taxon>
        <taxon>Mycosphaerellales</taxon>
        <taxon>Extremaceae</taxon>
        <taxon>Vermiconidia</taxon>
    </lineage>
</organism>
<keyword evidence="2" id="KW-1185">Reference proteome</keyword>
<proteinExistence type="predicted"/>
<gene>
    <name evidence="1" type="ORF">LTR37_009222</name>
</gene>
<accession>A0ACC3NA08</accession>
<evidence type="ECO:0000313" key="2">
    <source>
        <dbReference type="Proteomes" id="UP001281147"/>
    </source>
</evidence>
<evidence type="ECO:0000313" key="1">
    <source>
        <dbReference type="EMBL" id="KAK3712131.1"/>
    </source>
</evidence>
<sequence>MARAAECAKQFQDAEVVSVHLDGTSKTFYVQRALLCAVSDYFRKALQGPFAEGKTKTLRLPGCSESIFELILYWLCHQALPLEIENEASPRNPTDASPNQRKLIELWCLAVSYLMEKLQNAAMHSLLTNFAGNHPGVDAIRLTRKIAVNDSMVHDVVMEELAASYSRGGYTLDEKDSLGAIPGVMNSLIAELRECWMDYGSGKHPPAPSEQDYGEWML</sequence>
<protein>
    <submittedName>
        <fullName evidence="1">Uncharacterized protein</fullName>
    </submittedName>
</protein>